<dbReference type="InterPro" id="IPR007715">
    <property type="entry name" value="Coq4"/>
</dbReference>
<evidence type="ECO:0000256" key="1">
    <source>
        <dbReference type="ARBA" id="ARBA00022688"/>
    </source>
</evidence>
<reference evidence="7 8" key="1">
    <citation type="journal article" date="2016" name="BMC Genomics">
        <title>Comparative genomics reveals Cyclospora cayetanensis possesses coccidia-like metabolism and invasion components but unique surface antigens.</title>
        <authorList>
            <person name="Liu S."/>
            <person name="Wang L."/>
            <person name="Zheng H."/>
            <person name="Xu Z."/>
            <person name="Roellig D.M."/>
            <person name="Li N."/>
            <person name="Frace M.A."/>
            <person name="Tang K."/>
            <person name="Arrowood M.J."/>
            <person name="Moss D.M."/>
            <person name="Zhang L."/>
            <person name="Feng Y."/>
            <person name="Xiao L."/>
        </authorList>
    </citation>
    <scope>NUCLEOTIDE SEQUENCE [LARGE SCALE GENOMIC DNA]</scope>
    <source>
        <strain evidence="7 8">CHN_HEN01</strain>
    </source>
</reference>
<feature type="binding site" evidence="6">
    <location>
        <position position="201"/>
    </location>
    <ligand>
        <name>Zn(2+)</name>
        <dbReference type="ChEBI" id="CHEBI:29105"/>
    </ligand>
</feature>
<evidence type="ECO:0000256" key="2">
    <source>
        <dbReference type="ARBA" id="ARBA00022792"/>
    </source>
</evidence>
<evidence type="ECO:0000256" key="3">
    <source>
        <dbReference type="ARBA" id="ARBA00023128"/>
    </source>
</evidence>
<dbReference type="HAMAP" id="MF_03111">
    <property type="entry name" value="Coq4"/>
    <property type="match status" value="1"/>
</dbReference>
<comment type="cofactor">
    <cofactor evidence="6">
        <name>Zn(2+)</name>
        <dbReference type="ChEBI" id="CHEBI:29105"/>
    </cofactor>
</comment>
<protein>
    <recommendedName>
        <fullName evidence="6">Ubiquinone biosynthesis protein COQ4 homolog, mitochondrial</fullName>
    </recommendedName>
    <alternativeName>
        <fullName evidence="6">4-hydroxy-3-methoxy-5-polyprenylbenzoate decarboxylase</fullName>
        <ecNumber evidence="6">4.1.1.130</ecNumber>
    </alternativeName>
    <alternativeName>
        <fullName evidence="6">Coenzyme Q biosynthesis protein 4 homolog</fullName>
    </alternativeName>
</protein>
<keyword evidence="7" id="KW-0830">Ubiquinone</keyword>
<dbReference type="UniPathway" id="UPA00232"/>
<organism evidence="7 8">
    <name type="scientific">Cyclospora cayetanensis</name>
    <dbReference type="NCBI Taxonomy" id="88456"/>
    <lineage>
        <taxon>Eukaryota</taxon>
        <taxon>Sar</taxon>
        <taxon>Alveolata</taxon>
        <taxon>Apicomplexa</taxon>
        <taxon>Conoidasida</taxon>
        <taxon>Coccidia</taxon>
        <taxon>Eucoccidiorida</taxon>
        <taxon>Eimeriorina</taxon>
        <taxon>Eimeriidae</taxon>
        <taxon>Cyclospora</taxon>
    </lineage>
</organism>
<keyword evidence="6" id="KW-0479">Metal-binding</keyword>
<proteinExistence type="inferred from homology"/>
<dbReference type="GO" id="GO:0008270">
    <property type="term" value="F:zinc ion binding"/>
    <property type="evidence" value="ECO:0007669"/>
    <property type="project" value="UniProtKB-UniRule"/>
</dbReference>
<evidence type="ECO:0000256" key="4">
    <source>
        <dbReference type="ARBA" id="ARBA00023136"/>
    </source>
</evidence>
<name>A0A1D3D099_9EIME</name>
<accession>A0A1D3D099</accession>
<evidence type="ECO:0000313" key="8">
    <source>
        <dbReference type="Proteomes" id="UP000095192"/>
    </source>
</evidence>
<dbReference type="Pfam" id="PF05019">
    <property type="entry name" value="Coq4"/>
    <property type="match status" value="1"/>
</dbReference>
<dbReference type="GO" id="GO:0031314">
    <property type="term" value="C:extrinsic component of mitochondrial inner membrane"/>
    <property type="evidence" value="ECO:0007669"/>
    <property type="project" value="UniProtKB-UniRule"/>
</dbReference>
<dbReference type="PANTHER" id="PTHR12922:SF7">
    <property type="entry name" value="UBIQUINONE BIOSYNTHESIS PROTEIN COQ4 HOMOLOG, MITOCHONDRIAL"/>
    <property type="match status" value="1"/>
</dbReference>
<keyword evidence="2 6" id="KW-0999">Mitochondrion inner membrane</keyword>
<keyword evidence="3 6" id="KW-0496">Mitochondrion</keyword>
<sequence>MVLKAPSSDSAVSQCPWRAVSICNSRRSTSHHKKLRTSSEPSRYACKGSPKPQFRLLAFCAHGVLTLRPLLAPGEMQNHPNETLFKADIAARCAINAVLRPKEDLHIATLSEMFVESQLERMRQFMMQEEEGREILKQRPLFDDRFIDYEGLRRLPENTLGYALMKFLDGNSLHAGHRQPVRFVEDEELAYILTRYRQLHDVMHAAFGMGISVESEVALKLIEFHQTGLPMTLLSAAFGPFAAPLLRVQLSAAATDVALAGGGPAAVASVTHSLTEAPNSWLQLLTSQKEKHPAASATPAATPAKTEDEQGPVVLYPRQVLLNDLLPWADAAGKAMRRRVYCLFVEEWLDKPLDAFREHCCIMLPPAHLLPYCA</sequence>
<feature type="binding site" evidence="6">
    <location>
        <position position="204"/>
    </location>
    <ligand>
        <name>Zn(2+)</name>
        <dbReference type="ChEBI" id="CHEBI:29105"/>
    </ligand>
</feature>
<evidence type="ECO:0000256" key="5">
    <source>
        <dbReference type="ARBA" id="ARBA00023239"/>
    </source>
</evidence>
<keyword evidence="5 6" id="KW-0456">Lyase</keyword>
<dbReference type="VEuPathDB" id="ToxoDB:LOC34617371"/>
<comment type="function">
    <text evidence="6">Lyase that catalyzes the C1-decarboxylation of 4-hydroxy-3-methoxy-5-(all-trans-polyprenyl)benzoic acid into 2-methoxy-6-(all-trans-polyprenyl)phenol during ubiquinone biosynthesis.</text>
</comment>
<keyword evidence="4 6" id="KW-0472">Membrane</keyword>
<dbReference type="PANTHER" id="PTHR12922">
    <property type="entry name" value="UBIQUINONE BIOSYNTHESIS PROTEIN"/>
    <property type="match status" value="1"/>
</dbReference>
<keyword evidence="8" id="KW-1185">Reference proteome</keyword>
<feature type="binding site" evidence="6">
    <location>
        <position position="216"/>
    </location>
    <ligand>
        <name>Zn(2+)</name>
        <dbReference type="ChEBI" id="CHEBI:29105"/>
    </ligand>
</feature>
<comment type="similarity">
    <text evidence="6">Belongs to the COQ4 family.</text>
</comment>
<comment type="subunit">
    <text evidence="6">Component of a multi-subunit COQ enzyme complex.</text>
</comment>
<comment type="caution">
    <text evidence="7">The sequence shown here is derived from an EMBL/GenBank/DDBJ whole genome shotgun (WGS) entry which is preliminary data.</text>
</comment>
<dbReference type="EMBL" id="JROU02001284">
    <property type="protein sequence ID" value="OEH76893.1"/>
    <property type="molecule type" value="Genomic_DNA"/>
</dbReference>
<dbReference type="InParanoid" id="A0A1D3D099"/>
<keyword evidence="6" id="KW-0862">Zinc</keyword>
<dbReference type="VEuPathDB" id="ToxoDB:cyc_00154"/>
<gene>
    <name evidence="7" type="ORF">cyc_00154</name>
</gene>
<dbReference type="InterPro" id="IPR027540">
    <property type="entry name" value="Coq4_euk"/>
</dbReference>
<evidence type="ECO:0000313" key="7">
    <source>
        <dbReference type="EMBL" id="OEH76893.1"/>
    </source>
</evidence>
<dbReference type="Proteomes" id="UP000095192">
    <property type="component" value="Unassembled WGS sequence"/>
</dbReference>
<feature type="binding site" evidence="6">
    <location>
        <position position="200"/>
    </location>
    <ligand>
        <name>Zn(2+)</name>
        <dbReference type="ChEBI" id="CHEBI:29105"/>
    </ligand>
</feature>
<comment type="pathway">
    <text evidence="6">Cofactor biosynthesis; ubiquinone biosynthesis.</text>
</comment>
<dbReference type="AlphaFoldDB" id="A0A1D3D099"/>
<comment type="catalytic activity">
    <reaction evidence="6">
        <text>a 4-hydroxy-3-methoxy-5-(all-trans-polyprenyl)benzoate + H(+) = a 2-methoxy-6-(all-trans-polyprenyl)phenol + CO2</text>
        <dbReference type="Rhea" id="RHEA:81179"/>
        <dbReference type="Rhea" id="RHEA-COMP:9551"/>
        <dbReference type="Rhea" id="RHEA-COMP:10931"/>
        <dbReference type="ChEBI" id="CHEBI:15378"/>
        <dbReference type="ChEBI" id="CHEBI:16526"/>
        <dbReference type="ChEBI" id="CHEBI:62731"/>
        <dbReference type="ChEBI" id="CHEBI:84443"/>
        <dbReference type="EC" id="4.1.1.130"/>
    </reaction>
</comment>
<dbReference type="GO" id="GO:0120539">
    <property type="term" value="F:4-hydroxy-3-methoxy-5-polyprenylbenzoate decarboxylase activity"/>
    <property type="evidence" value="ECO:0007669"/>
    <property type="project" value="UniProtKB-EC"/>
</dbReference>
<dbReference type="EC" id="4.1.1.130" evidence="6"/>
<evidence type="ECO:0000256" key="6">
    <source>
        <dbReference type="HAMAP-Rule" id="MF_03111"/>
    </source>
</evidence>
<comment type="subcellular location">
    <subcellularLocation>
        <location evidence="6">Mitochondrion inner membrane</location>
        <topology evidence="6">Peripheral membrane protein</topology>
        <orientation evidence="6">Matrix side</orientation>
    </subcellularLocation>
</comment>
<keyword evidence="1 6" id="KW-0831">Ubiquinone biosynthesis</keyword>